<feature type="non-terminal residue" evidence="1">
    <location>
        <position position="1"/>
    </location>
</feature>
<sequence>FICRRRGIRRRKCYGGSEST</sequence>
<gene>
    <name evidence="1" type="ORF">LITE_LOCUS43184</name>
</gene>
<organism evidence="1 2">
    <name type="scientific">Linum tenue</name>
    <dbReference type="NCBI Taxonomy" id="586396"/>
    <lineage>
        <taxon>Eukaryota</taxon>
        <taxon>Viridiplantae</taxon>
        <taxon>Streptophyta</taxon>
        <taxon>Embryophyta</taxon>
        <taxon>Tracheophyta</taxon>
        <taxon>Spermatophyta</taxon>
        <taxon>Magnoliopsida</taxon>
        <taxon>eudicotyledons</taxon>
        <taxon>Gunneridae</taxon>
        <taxon>Pentapetalae</taxon>
        <taxon>rosids</taxon>
        <taxon>fabids</taxon>
        <taxon>Malpighiales</taxon>
        <taxon>Linaceae</taxon>
        <taxon>Linum</taxon>
    </lineage>
</organism>
<reference evidence="1" key="1">
    <citation type="submission" date="2022-08" db="EMBL/GenBank/DDBJ databases">
        <authorList>
            <person name="Gutierrez-Valencia J."/>
        </authorList>
    </citation>
    <scope>NUCLEOTIDE SEQUENCE</scope>
</reference>
<dbReference type="EMBL" id="CAMGYJ010000009">
    <property type="protein sequence ID" value="CAI0544431.1"/>
    <property type="molecule type" value="Genomic_DNA"/>
</dbReference>
<dbReference type="AlphaFoldDB" id="A0AAV0QHW7"/>
<accession>A0AAV0QHW7</accession>
<name>A0AAV0QHW7_9ROSI</name>
<keyword evidence="2" id="KW-1185">Reference proteome</keyword>
<evidence type="ECO:0000313" key="1">
    <source>
        <dbReference type="EMBL" id="CAI0544431.1"/>
    </source>
</evidence>
<protein>
    <submittedName>
        <fullName evidence="1">Uncharacterized protein</fullName>
    </submittedName>
</protein>
<proteinExistence type="predicted"/>
<comment type="caution">
    <text evidence="1">The sequence shown here is derived from an EMBL/GenBank/DDBJ whole genome shotgun (WGS) entry which is preliminary data.</text>
</comment>
<dbReference type="Proteomes" id="UP001154282">
    <property type="component" value="Unassembled WGS sequence"/>
</dbReference>
<evidence type="ECO:0000313" key="2">
    <source>
        <dbReference type="Proteomes" id="UP001154282"/>
    </source>
</evidence>